<dbReference type="EMBL" id="AP012301">
    <property type="protein sequence ID" value="BAL85209.1"/>
    <property type="molecule type" value="Genomic_DNA"/>
</dbReference>
<evidence type="ECO:0000313" key="1">
    <source>
        <dbReference type="EMBL" id="BAL85209.1"/>
    </source>
</evidence>
<dbReference type="HOGENOM" id="CLU_1832773_0_0_9"/>
<geneLocation type="plasmid" evidence="1 2">
    <name>pSRC5</name>
</geneLocation>
<accession>I0GWS2</accession>
<dbReference type="Proteomes" id="UP000007887">
    <property type="component" value="Plasmid pSRC5"/>
</dbReference>
<dbReference type="AlphaFoldDB" id="I0GWS2"/>
<evidence type="ECO:0000313" key="2">
    <source>
        <dbReference type="Proteomes" id="UP000007887"/>
    </source>
</evidence>
<sequence length="140" mass="15597">MHENPYDTILGLMTNAAQCNQSPGIEIGTILASPPNIKVSYKGIILESEELYISEYLLTDYMRTAKGHIVSATQNRGGGGGYAEYESHNHDIDNDYTDTVITTDTLKPGDKVSIMPFRPEGGSQQYIILDKIVRPDRRKF</sequence>
<dbReference type="OrthoDB" id="1682862at2"/>
<gene>
    <name evidence="1" type="ordered locus">SELR_pSRC500350</name>
</gene>
<proteinExistence type="predicted"/>
<evidence type="ECO:0008006" key="3">
    <source>
        <dbReference type="Google" id="ProtNLM"/>
    </source>
</evidence>
<dbReference type="PATRIC" id="fig|927704.6.peg.3552"/>
<dbReference type="KEGG" id="sri:SELR_pSRC500350"/>
<dbReference type="InterPro" id="IPR022555">
    <property type="entry name" value="DUF2577"/>
</dbReference>
<protein>
    <recommendedName>
        <fullName evidence="3">DUF2577 domain-containing protein</fullName>
    </recommendedName>
</protein>
<organism evidence="1 2">
    <name type="scientific">Selenomonas ruminantium subsp. lactilytica (strain NBRC 103574 / TAM6421)</name>
    <dbReference type="NCBI Taxonomy" id="927704"/>
    <lineage>
        <taxon>Bacteria</taxon>
        <taxon>Bacillati</taxon>
        <taxon>Bacillota</taxon>
        <taxon>Negativicutes</taxon>
        <taxon>Selenomonadales</taxon>
        <taxon>Selenomonadaceae</taxon>
        <taxon>Selenomonas</taxon>
    </lineage>
</organism>
<dbReference type="RefSeq" id="WP_014426227.1">
    <property type="nucleotide sequence ID" value="NC_017074.1"/>
</dbReference>
<name>I0GWS2_SELRL</name>
<reference evidence="1 2" key="1">
    <citation type="submission" date="2011-10" db="EMBL/GenBank/DDBJ databases">
        <title>Whole genome sequence of Selenomonas ruminantium subsp. lactilytica TAM6421.</title>
        <authorList>
            <person name="Oguchi A."/>
            <person name="Ankai A."/>
            <person name="Kaneko J."/>
            <person name="Yamada-Narita S."/>
            <person name="Fukui S."/>
            <person name="Takahashi M."/>
            <person name="Onodera T."/>
            <person name="Kojima S."/>
            <person name="Fushimi T."/>
            <person name="Abe N."/>
            <person name="Kamio Y."/>
            <person name="Yamazaki S."/>
            <person name="Fujita N."/>
        </authorList>
    </citation>
    <scope>NUCLEOTIDE SEQUENCE [LARGE SCALE GENOMIC DNA]</scope>
    <source>
        <strain evidence="2">NBRC 103574 / TAM6421</strain>
        <plasmid evidence="1 2">pSRC5</plasmid>
    </source>
</reference>
<keyword evidence="1" id="KW-0614">Plasmid</keyword>
<dbReference type="Pfam" id="PF10844">
    <property type="entry name" value="DUF2577"/>
    <property type="match status" value="1"/>
</dbReference>